<protein>
    <submittedName>
        <fullName evidence="4 5">Uncharacterized protein isoform X4</fullName>
    </submittedName>
</protein>
<sequence>MASETSGMRFLQKRAAVPPAAPRRARRVGAVVAVGPVGQGRLTLAPPPRPRPQKSIKEQARRCCPDVKHIDVDINRAFRNNLFFWERNGIKQQALFHVLVAYSMYDTENICAPRPCPFQGVFLLVTNQEHPGAEVGVSGGDRVASRGWCS</sequence>
<dbReference type="Pfam" id="PF00566">
    <property type="entry name" value="RabGAP-TBC"/>
    <property type="match status" value="1"/>
</dbReference>
<feature type="domain" description="Rab-GAP TBC" evidence="2">
    <location>
        <begin position="53"/>
        <end position="108"/>
    </location>
</feature>
<keyword evidence="3" id="KW-1185">Reference proteome</keyword>
<feature type="region of interest" description="Disordered" evidence="1">
    <location>
        <begin position="1"/>
        <end position="26"/>
    </location>
</feature>
<dbReference type="InterPro" id="IPR035969">
    <property type="entry name" value="Rab-GAP_TBC_sf"/>
</dbReference>
<dbReference type="RefSeq" id="XP_070648963.1">
    <property type="nucleotide sequence ID" value="XM_070792862.1"/>
</dbReference>
<dbReference type="Gene3D" id="1.10.8.270">
    <property type="entry name" value="putative rabgap domain of human tbc1 domain family member 14 like domains"/>
    <property type="match status" value="1"/>
</dbReference>
<dbReference type="GeneID" id="109561606"/>
<evidence type="ECO:0000313" key="3">
    <source>
        <dbReference type="Proteomes" id="UP001652663"/>
    </source>
</evidence>
<dbReference type="RefSeq" id="XP_070648964.1">
    <property type="nucleotide sequence ID" value="XM_070792863.1"/>
</dbReference>
<evidence type="ECO:0000313" key="4">
    <source>
        <dbReference type="RefSeq" id="XP_070648963.1"/>
    </source>
</evidence>
<evidence type="ECO:0000313" key="5">
    <source>
        <dbReference type="RefSeq" id="XP_070648964.1"/>
    </source>
</evidence>
<evidence type="ECO:0000259" key="2">
    <source>
        <dbReference type="Pfam" id="PF00566"/>
    </source>
</evidence>
<gene>
    <name evidence="4 5" type="primary">LOC109561606</name>
</gene>
<dbReference type="Proteomes" id="UP001652663">
    <property type="component" value="Chromosome 7"/>
</dbReference>
<accession>A0ABM4SMD6</accession>
<name>A0ABM4SMD6_BOSIN</name>
<dbReference type="SUPFAM" id="SSF47923">
    <property type="entry name" value="Ypt/Rab-GAP domain of gyp1p"/>
    <property type="match status" value="1"/>
</dbReference>
<feature type="region of interest" description="Disordered" evidence="1">
    <location>
        <begin position="41"/>
        <end position="60"/>
    </location>
</feature>
<organism evidence="3 5">
    <name type="scientific">Bos indicus</name>
    <name type="common">Zebu</name>
    <dbReference type="NCBI Taxonomy" id="9915"/>
    <lineage>
        <taxon>Eukaryota</taxon>
        <taxon>Metazoa</taxon>
        <taxon>Chordata</taxon>
        <taxon>Craniata</taxon>
        <taxon>Vertebrata</taxon>
        <taxon>Euteleostomi</taxon>
        <taxon>Mammalia</taxon>
        <taxon>Eutheria</taxon>
        <taxon>Laurasiatheria</taxon>
        <taxon>Artiodactyla</taxon>
        <taxon>Ruminantia</taxon>
        <taxon>Pecora</taxon>
        <taxon>Bovidae</taxon>
        <taxon>Bovinae</taxon>
        <taxon>Bos</taxon>
    </lineage>
</organism>
<proteinExistence type="predicted"/>
<evidence type="ECO:0000256" key="1">
    <source>
        <dbReference type="SAM" id="MobiDB-lite"/>
    </source>
</evidence>
<reference evidence="4 5" key="1">
    <citation type="submission" date="2025-05" db="UniProtKB">
        <authorList>
            <consortium name="RefSeq"/>
        </authorList>
    </citation>
    <scope>IDENTIFICATION</scope>
    <source>
        <tissue evidence="4 5">Blood</tissue>
    </source>
</reference>
<dbReference type="InterPro" id="IPR000195">
    <property type="entry name" value="Rab-GAP-TBC_dom"/>
</dbReference>